<comment type="subunit">
    <text evidence="5">Monomer.</text>
</comment>
<gene>
    <name evidence="17" type="ordered locus">Igni_1058</name>
</gene>
<evidence type="ECO:0000256" key="3">
    <source>
        <dbReference type="ARBA" id="ARBA00005254"/>
    </source>
</evidence>
<dbReference type="Pfam" id="PF02737">
    <property type="entry name" value="3HCDH_N"/>
    <property type="match status" value="1"/>
</dbReference>
<protein>
    <submittedName>
        <fullName evidence="17">3-hydroxyacyl-CoA dehydrogenase, NAD-binding</fullName>
    </submittedName>
</protein>
<keyword evidence="18" id="KW-1185">Reference proteome</keyword>
<organism evidence="17 18">
    <name type="scientific">Ignicoccus hospitalis (strain KIN4/I / DSM 18386 / JCM 14125)</name>
    <dbReference type="NCBI Taxonomy" id="453591"/>
    <lineage>
        <taxon>Archaea</taxon>
        <taxon>Thermoproteota</taxon>
        <taxon>Thermoprotei</taxon>
        <taxon>Desulfurococcales</taxon>
        <taxon>Desulfurococcaceae</taxon>
        <taxon>Ignicoccus</taxon>
    </lineage>
</organism>
<evidence type="ECO:0000256" key="6">
    <source>
        <dbReference type="ARBA" id="ARBA00022832"/>
    </source>
</evidence>
<dbReference type="HOGENOM" id="CLU_010448_2_1_2"/>
<dbReference type="FunFam" id="1.10.12.10:FF:000001">
    <property type="entry name" value="Probable enoyl-CoA hydratase, mitochondrial"/>
    <property type="match status" value="1"/>
</dbReference>
<dbReference type="InterPro" id="IPR014748">
    <property type="entry name" value="Enoyl-CoA_hydra_C"/>
</dbReference>
<dbReference type="GO" id="GO:0016853">
    <property type="term" value="F:isomerase activity"/>
    <property type="evidence" value="ECO:0007669"/>
    <property type="project" value="UniProtKB-KW"/>
</dbReference>
<dbReference type="UniPathway" id="UPA00659"/>
<dbReference type="SUPFAM" id="SSF52096">
    <property type="entry name" value="ClpP/crotonase"/>
    <property type="match status" value="1"/>
</dbReference>
<dbReference type="SUPFAM" id="SSF51735">
    <property type="entry name" value="NAD(P)-binding Rossmann-fold domains"/>
    <property type="match status" value="1"/>
</dbReference>
<comment type="similarity">
    <text evidence="4">In the N-terminal section; belongs to the enoyl-CoA hydratase/isomerase family.</text>
</comment>
<keyword evidence="13" id="KW-0511">Multifunctional enzyme</keyword>
<evidence type="ECO:0000256" key="5">
    <source>
        <dbReference type="ARBA" id="ARBA00011245"/>
    </source>
</evidence>
<dbReference type="eggNOG" id="arCOG00249">
    <property type="taxonomic scope" value="Archaea"/>
</dbReference>
<dbReference type="InterPro" id="IPR013328">
    <property type="entry name" value="6PGD_dom2"/>
</dbReference>
<dbReference type="InterPro" id="IPR006108">
    <property type="entry name" value="3HC_DH_C"/>
</dbReference>
<dbReference type="Gene3D" id="3.40.50.720">
    <property type="entry name" value="NAD(P)-binding Rossmann-like Domain"/>
    <property type="match status" value="1"/>
</dbReference>
<dbReference type="FunFam" id="3.40.50.720:FF:000009">
    <property type="entry name" value="Fatty oxidation complex, alpha subunit"/>
    <property type="match status" value="1"/>
</dbReference>
<evidence type="ECO:0000256" key="8">
    <source>
        <dbReference type="ARBA" id="ARBA00023027"/>
    </source>
</evidence>
<dbReference type="Pfam" id="PF00725">
    <property type="entry name" value="3HCDH"/>
    <property type="match status" value="2"/>
</dbReference>
<evidence type="ECO:0000256" key="11">
    <source>
        <dbReference type="ARBA" id="ARBA00023235"/>
    </source>
</evidence>
<dbReference type="Gene3D" id="1.10.12.10">
    <property type="entry name" value="Lyase 2-enoyl-coa Hydratase, Chain A, domain 2"/>
    <property type="match status" value="1"/>
</dbReference>
<dbReference type="Proteomes" id="UP000000262">
    <property type="component" value="Chromosome"/>
</dbReference>
<dbReference type="InterPro" id="IPR018376">
    <property type="entry name" value="Enoyl-CoA_hyd/isom_CS"/>
</dbReference>
<keyword evidence="9" id="KW-0443">Lipid metabolism</keyword>
<feature type="domain" description="3-hydroxyacyl-CoA dehydrogenase NAD binding" evidence="16">
    <location>
        <begin position="25"/>
        <end position="211"/>
    </location>
</feature>
<sequence>MGGALALYSLLRLWTADQALQEVRKVLVVGAGVMGHGIAQVAAMSGLNVRMIDIKQEFLDRAMERIKESLEKLYAKGKLKEPPEEVLKRIETMVANPDDESSYAEAAKDVDFVIEAVPEKLELKRAVFSVLDKYAPPHAILASNTSSIPITEIAKATKRPDKVVGMHFFNPPVILKLVEVVRGKETSDETVKITVELAKKMGKVPIVVNKDVPGFIVNRIMARFLNEGCWLVERGVYTKEQVDAALRYKLNFPMGAFELADYVGLDVLVHLMEAMKERGMNLTICPLFKKLLEEGKLGVKSGEGFYKYPAPGKFKKPVVKASAAEGVDYISIVDTAVNEGAWLVENGVAGPEEVDTATVLGLNLPMGILKLGDSLGLDNVLDSINEKKEKYGLEDYRPVQLLENMVKEGKCGVKCGKGFYEYEVSEEDLGEIKVRREGEALWIILNRPKQRNALTPEMLLKMAEVAQKACEDEGVRAIVLYGGDVFSAGFDLTVMKDVDPTKAPETVARPFKKLALALEGCPKPVIAYITGYALGGGLEVAMMADLRLATEDSLLGQPEINVGIMPGGGGTQRLPRLVGLGRAMQLVLLGDPIDAVEAEKWGLVNWAVPKRIADSEVRLLVKKLSSKPKEALALAKKAVRVAQEVPLIDGLEMEAEAFARALATENAKEGIAAFLEKRKPNFK</sequence>
<keyword evidence="11" id="KW-0413">Isomerase</keyword>
<dbReference type="InterPro" id="IPR008927">
    <property type="entry name" value="6-PGluconate_DH-like_C_sf"/>
</dbReference>
<evidence type="ECO:0000256" key="13">
    <source>
        <dbReference type="ARBA" id="ARBA00023268"/>
    </source>
</evidence>
<evidence type="ECO:0000256" key="2">
    <source>
        <dbReference type="ARBA" id="ARBA00005005"/>
    </source>
</evidence>
<evidence type="ECO:0000313" key="18">
    <source>
        <dbReference type="Proteomes" id="UP000000262"/>
    </source>
</evidence>
<evidence type="ECO:0000256" key="12">
    <source>
        <dbReference type="ARBA" id="ARBA00023239"/>
    </source>
</evidence>
<dbReference type="GO" id="GO:0006635">
    <property type="term" value="P:fatty acid beta-oxidation"/>
    <property type="evidence" value="ECO:0007669"/>
    <property type="project" value="UniProtKB-UniPathway"/>
</dbReference>
<accession>A8ABD4</accession>
<dbReference type="InterPro" id="IPR036291">
    <property type="entry name" value="NAD(P)-bd_dom_sf"/>
</dbReference>
<reference evidence="17 18" key="1">
    <citation type="journal article" date="2008" name="Genome Biol.">
        <title>A genomic analysis of the archaeal system Ignicoccus hospitalis-Nanoarchaeum equitans.</title>
        <authorList>
            <person name="Podar M."/>
            <person name="Anderson I."/>
            <person name="Makarova K.S."/>
            <person name="Elkins J.G."/>
            <person name="Ivanova N."/>
            <person name="Wall M.A."/>
            <person name="Lykidis A."/>
            <person name="Mavromatis K."/>
            <person name="Sun H."/>
            <person name="Hudson M.E."/>
            <person name="Chen W."/>
            <person name="Deciu C."/>
            <person name="Hutchison D."/>
            <person name="Eads J.R."/>
            <person name="Anderson A."/>
            <person name="Fernandes F."/>
            <person name="Szeto E."/>
            <person name="Lapidus A."/>
            <person name="Kyrpides N.C."/>
            <person name="Saier M.H.Jr."/>
            <person name="Richardson P.M."/>
            <person name="Rachel R."/>
            <person name="Huber H."/>
            <person name="Eisen J.A."/>
            <person name="Koonin E.V."/>
            <person name="Keller M."/>
            <person name="Stetter K.O."/>
        </authorList>
    </citation>
    <scope>NUCLEOTIDE SEQUENCE [LARGE SCALE GENOMIC DNA]</scope>
    <source>
        <strain evidence="18">KIN4/I / DSM 18386 / JCM 14125</strain>
    </source>
</reference>
<dbReference type="PROSITE" id="PS00166">
    <property type="entry name" value="ENOYL_COA_HYDRATASE"/>
    <property type="match status" value="1"/>
</dbReference>
<evidence type="ECO:0000256" key="7">
    <source>
        <dbReference type="ARBA" id="ARBA00023002"/>
    </source>
</evidence>
<keyword evidence="8" id="KW-0520">NAD</keyword>
<dbReference type="Gene3D" id="3.90.226.10">
    <property type="entry name" value="2-enoyl-CoA Hydratase, Chain A, domain 1"/>
    <property type="match status" value="1"/>
</dbReference>
<evidence type="ECO:0000256" key="9">
    <source>
        <dbReference type="ARBA" id="ARBA00023098"/>
    </source>
</evidence>
<dbReference type="Gene3D" id="1.10.1040.10">
    <property type="entry name" value="N-(1-d-carboxylethyl)-l-norvaline Dehydrogenase, domain 2"/>
    <property type="match status" value="2"/>
</dbReference>
<dbReference type="GO" id="GO:0070403">
    <property type="term" value="F:NAD+ binding"/>
    <property type="evidence" value="ECO:0007669"/>
    <property type="project" value="InterPro"/>
</dbReference>
<feature type="domain" description="3-hydroxyacyl-CoA dehydrogenase C-terminal" evidence="15">
    <location>
        <begin position="335"/>
        <end position="422"/>
    </location>
</feature>
<dbReference type="CDD" id="cd06558">
    <property type="entry name" value="crotonase-like"/>
    <property type="match status" value="1"/>
</dbReference>
<name>A8ABD4_IGNH4</name>
<feature type="domain" description="3-hydroxyacyl-CoA dehydrogenase C-terminal" evidence="15">
    <location>
        <begin position="214"/>
        <end position="308"/>
    </location>
</feature>
<proteinExistence type="inferred from homology"/>
<dbReference type="AlphaFoldDB" id="A8ABD4"/>
<evidence type="ECO:0000256" key="10">
    <source>
        <dbReference type="ARBA" id="ARBA00023140"/>
    </source>
</evidence>
<evidence type="ECO:0000256" key="4">
    <source>
        <dbReference type="ARBA" id="ARBA00008750"/>
    </source>
</evidence>
<dbReference type="GO" id="GO:0003857">
    <property type="term" value="F:(3S)-3-hydroxyacyl-CoA dehydrogenase (NAD+) activity"/>
    <property type="evidence" value="ECO:0007669"/>
    <property type="project" value="TreeGrafter"/>
</dbReference>
<dbReference type="GO" id="GO:0004300">
    <property type="term" value="F:enoyl-CoA hydratase activity"/>
    <property type="evidence" value="ECO:0007669"/>
    <property type="project" value="UniProtKB-ARBA"/>
</dbReference>
<keyword evidence="10" id="KW-0576">Peroxisome</keyword>
<evidence type="ECO:0000256" key="1">
    <source>
        <dbReference type="ARBA" id="ARBA00004275"/>
    </source>
</evidence>
<evidence type="ECO:0000259" key="16">
    <source>
        <dbReference type="Pfam" id="PF02737"/>
    </source>
</evidence>
<dbReference type="InterPro" id="IPR029045">
    <property type="entry name" value="ClpP/crotonase-like_dom_sf"/>
</dbReference>
<dbReference type="STRING" id="453591.Igni_1058"/>
<dbReference type="InterPro" id="IPR006176">
    <property type="entry name" value="3-OHacyl-CoA_DH_NAD-bd"/>
</dbReference>
<keyword evidence="6" id="KW-0276">Fatty acid metabolism</keyword>
<keyword evidence="12" id="KW-0456">Lyase</keyword>
<comment type="similarity">
    <text evidence="3 14">Belongs to the enoyl-CoA hydratase/isomerase family.</text>
</comment>
<evidence type="ECO:0000313" key="17">
    <source>
        <dbReference type="EMBL" id="ABU82236.1"/>
    </source>
</evidence>
<keyword evidence="7" id="KW-0560">Oxidoreductase</keyword>
<dbReference type="SUPFAM" id="SSF48179">
    <property type="entry name" value="6-phosphogluconate dehydrogenase C-terminal domain-like"/>
    <property type="match status" value="2"/>
</dbReference>
<evidence type="ECO:0000256" key="14">
    <source>
        <dbReference type="RuleBase" id="RU003707"/>
    </source>
</evidence>
<comment type="subcellular location">
    <subcellularLocation>
        <location evidence="1">Peroxisome</location>
    </subcellularLocation>
</comment>
<comment type="pathway">
    <text evidence="2">Lipid metabolism; fatty acid beta-oxidation.</text>
</comment>
<dbReference type="PANTHER" id="PTHR23309">
    <property type="entry name" value="3-HYDROXYACYL-COA DEHYROGENASE"/>
    <property type="match status" value="1"/>
</dbReference>
<dbReference type="KEGG" id="iho:Igni_1058"/>
<evidence type="ECO:0000259" key="15">
    <source>
        <dbReference type="Pfam" id="PF00725"/>
    </source>
</evidence>
<dbReference type="PANTHER" id="PTHR23309:SF49">
    <property type="entry name" value="PEROXISOMAL BIFUNCTIONAL ENZYME"/>
    <property type="match status" value="1"/>
</dbReference>
<dbReference type="EMBL" id="CP000816">
    <property type="protein sequence ID" value="ABU82236.1"/>
    <property type="molecule type" value="Genomic_DNA"/>
</dbReference>
<dbReference type="Pfam" id="PF00378">
    <property type="entry name" value="ECH_1"/>
    <property type="match status" value="1"/>
</dbReference>
<dbReference type="InterPro" id="IPR001753">
    <property type="entry name" value="Enoyl-CoA_hydra/iso"/>
</dbReference>
<dbReference type="PhylomeDB" id="A8ABD4"/>